<feature type="transmembrane region" description="Helical" evidence="1">
    <location>
        <begin position="73"/>
        <end position="92"/>
    </location>
</feature>
<comment type="caution">
    <text evidence="2">The sequence shown here is derived from an EMBL/GenBank/DDBJ whole genome shotgun (WGS) entry which is preliminary data.</text>
</comment>
<evidence type="ECO:0000256" key="1">
    <source>
        <dbReference type="SAM" id="Phobius"/>
    </source>
</evidence>
<gene>
    <name evidence="2" type="ORF">ENS56_05360</name>
</gene>
<protein>
    <submittedName>
        <fullName evidence="2">HXXEE domain-containing protein</fullName>
    </submittedName>
</protein>
<dbReference type="AlphaFoldDB" id="A0A832G0V8"/>
<sequence>MNDPLTLSVKLIFLLGFTLHNIEEAIWLPEWSKYAKKFHEPVNRNQFVFAVIVVTIIGYLVTVAEIIENTPGSIFSYIYLGFIGMMGLNAIFPHLISTFLLKRYAPGLVTAMFLNLPLSIIIITRYLNADIGVYSLILAILLVSGTMLLALKPLFKAGKKLINFSAD</sequence>
<feature type="transmembrane region" description="Helical" evidence="1">
    <location>
        <begin position="47"/>
        <end position="67"/>
    </location>
</feature>
<organism evidence="2">
    <name type="scientific">Ignavibacterium album</name>
    <dbReference type="NCBI Taxonomy" id="591197"/>
    <lineage>
        <taxon>Bacteria</taxon>
        <taxon>Pseudomonadati</taxon>
        <taxon>Ignavibacteriota</taxon>
        <taxon>Ignavibacteria</taxon>
        <taxon>Ignavibacteriales</taxon>
        <taxon>Ignavibacteriaceae</taxon>
        <taxon>Ignavibacterium</taxon>
    </lineage>
</organism>
<reference evidence="2" key="1">
    <citation type="journal article" date="2020" name="mSystems">
        <title>Genome- and Community-Level Interaction Insights into Carbon Utilization and Element Cycling Functions of Hydrothermarchaeota in Hydrothermal Sediment.</title>
        <authorList>
            <person name="Zhou Z."/>
            <person name="Liu Y."/>
            <person name="Xu W."/>
            <person name="Pan J."/>
            <person name="Luo Z.H."/>
            <person name="Li M."/>
        </authorList>
    </citation>
    <scope>NUCLEOTIDE SEQUENCE [LARGE SCALE GENOMIC DNA]</scope>
    <source>
        <strain evidence="2">SpSt-500</strain>
    </source>
</reference>
<evidence type="ECO:0000313" key="2">
    <source>
        <dbReference type="EMBL" id="HGT47439.1"/>
    </source>
</evidence>
<keyword evidence="1" id="KW-0472">Membrane</keyword>
<dbReference type="EMBL" id="DSVI01000006">
    <property type="protein sequence ID" value="HGT47439.1"/>
    <property type="molecule type" value="Genomic_DNA"/>
</dbReference>
<dbReference type="InterPro" id="IPR025671">
    <property type="entry name" value="HXXEE"/>
</dbReference>
<keyword evidence="1" id="KW-0812">Transmembrane</keyword>
<accession>A0A832G0V8</accession>
<feature type="transmembrane region" description="Helical" evidence="1">
    <location>
        <begin position="133"/>
        <end position="151"/>
    </location>
</feature>
<feature type="transmembrane region" description="Helical" evidence="1">
    <location>
        <begin position="104"/>
        <end position="127"/>
    </location>
</feature>
<proteinExistence type="predicted"/>
<keyword evidence="1" id="KW-1133">Transmembrane helix</keyword>
<dbReference type="Pfam" id="PF13787">
    <property type="entry name" value="HXXEE"/>
    <property type="match status" value="1"/>
</dbReference>
<name>A0A832G0V8_9BACT</name>